<proteinExistence type="predicted"/>
<evidence type="ECO:0000313" key="2">
    <source>
        <dbReference type="EMBL" id="MFC4603869.1"/>
    </source>
</evidence>
<evidence type="ECO:0000259" key="1">
    <source>
        <dbReference type="Pfam" id="PF12728"/>
    </source>
</evidence>
<dbReference type="NCBIfam" id="TIGR01764">
    <property type="entry name" value="excise"/>
    <property type="match status" value="1"/>
</dbReference>
<accession>A0ABV9FUD9</accession>
<dbReference type="Pfam" id="PF12728">
    <property type="entry name" value="HTH_17"/>
    <property type="match status" value="1"/>
</dbReference>
<dbReference type="InterPro" id="IPR009061">
    <property type="entry name" value="DNA-bd_dom_put_sf"/>
</dbReference>
<sequence>MSIDHIVPALDGAAAARIRAALDAVPATAPVESEVVVDGVAIPVTGPAREAVLQLLTHLASGQGVGLGPVAELLTTSQAAEILGVSDTYVRRLADAQELPIEFRGTHRRFRLSELLAYRQRFPRSR</sequence>
<dbReference type="SUPFAM" id="SSF46955">
    <property type="entry name" value="Putative DNA-binding domain"/>
    <property type="match status" value="1"/>
</dbReference>
<organism evidence="2 3">
    <name type="scientific">Rhodococcus kronopolitis</name>
    <dbReference type="NCBI Taxonomy" id="1460226"/>
    <lineage>
        <taxon>Bacteria</taxon>
        <taxon>Bacillati</taxon>
        <taxon>Actinomycetota</taxon>
        <taxon>Actinomycetes</taxon>
        <taxon>Mycobacteriales</taxon>
        <taxon>Nocardiaceae</taxon>
        <taxon>Rhodococcus</taxon>
    </lineage>
</organism>
<gene>
    <name evidence="2" type="ORF">ACFO6S_09260</name>
</gene>
<dbReference type="RefSeq" id="WP_378416250.1">
    <property type="nucleotide sequence ID" value="NZ_JBHSFO010000004.1"/>
</dbReference>
<dbReference type="Proteomes" id="UP001595914">
    <property type="component" value="Unassembled WGS sequence"/>
</dbReference>
<protein>
    <submittedName>
        <fullName evidence="2">Helix-turn-helix domain-containing protein</fullName>
    </submittedName>
</protein>
<feature type="domain" description="Helix-turn-helix" evidence="1">
    <location>
        <begin position="73"/>
        <end position="121"/>
    </location>
</feature>
<dbReference type="EMBL" id="JBHSFO010000004">
    <property type="protein sequence ID" value="MFC4603869.1"/>
    <property type="molecule type" value="Genomic_DNA"/>
</dbReference>
<comment type="caution">
    <text evidence="2">The sequence shown here is derived from an EMBL/GenBank/DDBJ whole genome shotgun (WGS) entry which is preliminary data.</text>
</comment>
<dbReference type="InterPro" id="IPR041657">
    <property type="entry name" value="HTH_17"/>
</dbReference>
<name>A0ABV9FUD9_9NOCA</name>
<reference evidence="3" key="1">
    <citation type="journal article" date="2019" name="Int. J. Syst. Evol. Microbiol.">
        <title>The Global Catalogue of Microorganisms (GCM) 10K type strain sequencing project: providing services to taxonomists for standard genome sequencing and annotation.</title>
        <authorList>
            <consortium name="The Broad Institute Genomics Platform"/>
            <consortium name="The Broad Institute Genome Sequencing Center for Infectious Disease"/>
            <person name="Wu L."/>
            <person name="Ma J."/>
        </authorList>
    </citation>
    <scope>NUCLEOTIDE SEQUENCE [LARGE SCALE GENOMIC DNA]</scope>
    <source>
        <strain evidence="3">CCUG 54520</strain>
    </source>
</reference>
<dbReference type="InterPro" id="IPR010093">
    <property type="entry name" value="SinI_DNA-bd"/>
</dbReference>
<keyword evidence="3" id="KW-1185">Reference proteome</keyword>
<evidence type="ECO:0000313" key="3">
    <source>
        <dbReference type="Proteomes" id="UP001595914"/>
    </source>
</evidence>